<dbReference type="Pfam" id="PF00004">
    <property type="entry name" value="AAA"/>
    <property type="match status" value="1"/>
</dbReference>
<keyword evidence="5" id="KW-0999">Mitochondrion inner membrane</keyword>
<feature type="domain" description="ATPase family AAA" evidence="13">
    <location>
        <begin position="98"/>
        <end position="179"/>
    </location>
</feature>
<dbReference type="GeneTree" id="ENSGT00730000111059"/>
<keyword evidence="8" id="KW-0496">Mitochondrion</keyword>
<dbReference type="GO" id="GO:0008270">
    <property type="term" value="F:zinc ion binding"/>
    <property type="evidence" value="ECO:0007669"/>
    <property type="project" value="TreeGrafter"/>
</dbReference>
<proteinExistence type="inferred from homology"/>
<feature type="domain" description="ATPase family AAA" evidence="13">
    <location>
        <begin position="36"/>
        <end position="95"/>
    </location>
</feature>
<reference evidence="14" key="1">
    <citation type="journal article" date="2019" name="bioRxiv">
        <title>Long live the king: chromosome-level assembly of the lion (Panthera leo) using linked-read, Hi-C, and long read data.</title>
        <authorList>
            <person name="Armstrong E.E."/>
            <person name="Taylor R.W."/>
            <person name="Miller D.E."/>
            <person name="Kaelin C."/>
            <person name="Barsh G."/>
            <person name="Hadly E.A."/>
            <person name="Petrov D."/>
        </authorList>
    </citation>
    <scope>NUCLEOTIDE SEQUENCE [LARGE SCALE GENOMIC DNA]</scope>
</reference>
<dbReference type="Ensembl" id="ENSPLOT00000021883.1">
    <property type="protein sequence ID" value="ENSPLOP00000019783.1"/>
    <property type="gene ID" value="ENSPLOG00000014418.1"/>
</dbReference>
<dbReference type="InterPro" id="IPR003959">
    <property type="entry name" value="ATPase_AAA_core"/>
</dbReference>
<protein>
    <submittedName>
        <fullName evidence="14">ATPase family AAA domain containing 3A</fullName>
    </submittedName>
</protein>
<reference evidence="14" key="2">
    <citation type="submission" date="2025-08" db="UniProtKB">
        <authorList>
            <consortium name="Ensembl"/>
        </authorList>
    </citation>
    <scope>IDENTIFICATION</scope>
</reference>
<organism evidence="14 15">
    <name type="scientific">Panthera leo</name>
    <name type="common">Lion</name>
    <dbReference type="NCBI Taxonomy" id="9689"/>
    <lineage>
        <taxon>Eukaryota</taxon>
        <taxon>Metazoa</taxon>
        <taxon>Chordata</taxon>
        <taxon>Craniata</taxon>
        <taxon>Vertebrata</taxon>
        <taxon>Euteleostomi</taxon>
        <taxon>Mammalia</taxon>
        <taxon>Eutheria</taxon>
        <taxon>Laurasiatheria</taxon>
        <taxon>Carnivora</taxon>
        <taxon>Feliformia</taxon>
        <taxon>Felidae</taxon>
        <taxon>Pantherinae</taxon>
        <taxon>Panthera</taxon>
    </lineage>
</organism>
<accession>A0A8C9D7C8</accession>
<evidence type="ECO:0000259" key="12">
    <source>
        <dbReference type="Pfam" id="PF00004"/>
    </source>
</evidence>
<evidence type="ECO:0000313" key="14">
    <source>
        <dbReference type="Ensembl" id="ENSPLOP00000019783.1"/>
    </source>
</evidence>
<dbReference type="GO" id="GO:0005524">
    <property type="term" value="F:ATP binding"/>
    <property type="evidence" value="ECO:0007669"/>
    <property type="project" value="UniProtKB-KW"/>
</dbReference>
<keyword evidence="6" id="KW-0067">ATP-binding</keyword>
<evidence type="ECO:0000256" key="11">
    <source>
        <dbReference type="SAM" id="MobiDB-lite"/>
    </source>
</evidence>
<evidence type="ECO:0000256" key="6">
    <source>
        <dbReference type="ARBA" id="ARBA00022840"/>
    </source>
</evidence>
<dbReference type="InterPro" id="IPR027417">
    <property type="entry name" value="P-loop_NTPase"/>
</dbReference>
<dbReference type="Pfam" id="PF12037">
    <property type="entry name" value="ATAD3_N"/>
    <property type="match status" value="2"/>
</dbReference>
<evidence type="ECO:0000256" key="5">
    <source>
        <dbReference type="ARBA" id="ARBA00022792"/>
    </source>
</evidence>
<reference evidence="14" key="3">
    <citation type="submission" date="2025-09" db="UniProtKB">
        <authorList>
            <consortium name="Ensembl"/>
        </authorList>
    </citation>
    <scope>IDENTIFICATION</scope>
</reference>
<evidence type="ECO:0000256" key="7">
    <source>
        <dbReference type="ARBA" id="ARBA00023054"/>
    </source>
</evidence>
<evidence type="ECO:0000256" key="2">
    <source>
        <dbReference type="ARBA" id="ARBA00004305"/>
    </source>
</evidence>
<name>A0A8C9D7C8_PANLE</name>
<sequence>MSWLFGIKGPKGEGAGPPLSLPPAQPGGEGGGDRGAGDRPAPKDKWSNFDPTGLERAAKAARELEHSRHAKEALSLAQMQEQTLQLEQQSKLKQLLNEENLRKQEESAAEHRQTILESIRTAGALFGEGFRAFVTDWDKVTATVAGLTLLAVGVYSAKNATSVAGRYIEARLGKPSLVRETSRITVLEALRHPMQVSRRLLGKPQDALEGVVLSPSLEARVRDIAIATRNTKKNRSLYRNILMYGPPGTGKTLFAKKLALHSGMDYAIMTGGDVAPMGRDGVTAMHKVFDWASTSRRGLLLFVDEADAFLRKRATVSIPEASVWPAVSSWP</sequence>
<evidence type="ECO:0000256" key="1">
    <source>
        <dbReference type="ARBA" id="ARBA00004273"/>
    </source>
</evidence>
<dbReference type="SUPFAM" id="SSF52540">
    <property type="entry name" value="P-loop containing nucleoside triphosphate hydrolases"/>
    <property type="match status" value="1"/>
</dbReference>
<gene>
    <name evidence="14" type="primary">ATAD3A</name>
</gene>
<dbReference type="InterPro" id="IPR021911">
    <property type="entry name" value="ATAD3_N"/>
</dbReference>
<evidence type="ECO:0000256" key="9">
    <source>
        <dbReference type="ARBA" id="ARBA00023136"/>
    </source>
</evidence>
<dbReference type="AlphaFoldDB" id="A0A8C9D7C8"/>
<dbReference type="Gene3D" id="3.40.50.300">
    <property type="entry name" value="P-loop containing nucleotide triphosphate hydrolases"/>
    <property type="match status" value="1"/>
</dbReference>
<dbReference type="GO" id="GO:0007005">
    <property type="term" value="P:mitochondrion organization"/>
    <property type="evidence" value="ECO:0007669"/>
    <property type="project" value="TreeGrafter"/>
</dbReference>
<evidence type="ECO:0000259" key="13">
    <source>
        <dbReference type="Pfam" id="PF12037"/>
    </source>
</evidence>
<evidence type="ECO:0000256" key="8">
    <source>
        <dbReference type="ARBA" id="ARBA00023128"/>
    </source>
</evidence>
<keyword evidence="7 10" id="KW-0175">Coiled coil</keyword>
<evidence type="ECO:0000313" key="15">
    <source>
        <dbReference type="Proteomes" id="UP000694399"/>
    </source>
</evidence>
<dbReference type="Proteomes" id="UP000694399">
    <property type="component" value="Chromosome C2"/>
</dbReference>
<comment type="similarity">
    <text evidence="3">Belongs to the AAA ATPase family.</text>
</comment>
<comment type="subcellular location">
    <subcellularLocation>
        <location evidence="1">Mitochondrion inner membrane</location>
    </subcellularLocation>
    <subcellularLocation>
        <location evidence="2">Mitochondrion matrix</location>
    </subcellularLocation>
</comment>
<feature type="domain" description="ATPase AAA-type core" evidence="12">
    <location>
        <begin position="241"/>
        <end position="313"/>
    </location>
</feature>
<feature type="region of interest" description="Disordered" evidence="11">
    <location>
        <begin position="1"/>
        <end position="53"/>
    </location>
</feature>
<dbReference type="PANTHER" id="PTHR23075:SF0">
    <property type="entry name" value="ATPASE FAMILY AAA DOMAIN-CONTAINING PROTEIN 3"/>
    <property type="match status" value="1"/>
</dbReference>
<dbReference type="GO" id="GO:0005743">
    <property type="term" value="C:mitochondrial inner membrane"/>
    <property type="evidence" value="ECO:0007669"/>
    <property type="project" value="UniProtKB-SubCell"/>
</dbReference>
<feature type="compositionally biased region" description="Basic and acidic residues" evidence="11">
    <location>
        <begin position="31"/>
        <end position="47"/>
    </location>
</feature>
<dbReference type="GO" id="GO:0005759">
    <property type="term" value="C:mitochondrial matrix"/>
    <property type="evidence" value="ECO:0007669"/>
    <property type="project" value="UniProtKB-SubCell"/>
</dbReference>
<dbReference type="PANTHER" id="PTHR23075">
    <property type="entry name" value="PUTATIVE ATP-ASE"/>
    <property type="match status" value="1"/>
</dbReference>
<feature type="coiled-coil region" evidence="10">
    <location>
        <begin position="79"/>
        <end position="106"/>
    </location>
</feature>
<keyword evidence="9" id="KW-0472">Membrane</keyword>
<dbReference type="GO" id="GO:0016887">
    <property type="term" value="F:ATP hydrolysis activity"/>
    <property type="evidence" value="ECO:0007669"/>
    <property type="project" value="InterPro"/>
</dbReference>
<evidence type="ECO:0000256" key="3">
    <source>
        <dbReference type="ARBA" id="ARBA00006914"/>
    </source>
</evidence>
<keyword evidence="4" id="KW-0547">Nucleotide-binding</keyword>
<evidence type="ECO:0000256" key="10">
    <source>
        <dbReference type="SAM" id="Coils"/>
    </source>
</evidence>
<keyword evidence="15" id="KW-1185">Reference proteome</keyword>
<evidence type="ECO:0000256" key="4">
    <source>
        <dbReference type="ARBA" id="ARBA00022741"/>
    </source>
</evidence>